<gene>
    <name evidence="1" type="ORF">GGD50_004507</name>
</gene>
<keyword evidence="2" id="KW-1185">Reference proteome</keyword>
<reference evidence="1 2" key="1">
    <citation type="submission" date="2020-08" db="EMBL/GenBank/DDBJ databases">
        <title>Genomic Encyclopedia of Type Strains, Phase IV (KMG-V): Genome sequencing to study the core and pangenomes of soil and plant-associated prokaryotes.</title>
        <authorList>
            <person name="Whitman W."/>
        </authorList>
    </citation>
    <scope>NUCLEOTIDE SEQUENCE [LARGE SCALE GENOMIC DNA]</scope>
    <source>
        <strain evidence="1 2">SEMIA 4064</strain>
    </source>
</reference>
<comment type="caution">
    <text evidence="1">The sequence shown here is derived from an EMBL/GenBank/DDBJ whole genome shotgun (WGS) entry which is preliminary data.</text>
</comment>
<proteinExistence type="predicted"/>
<sequence length="59" mass="6114">MSPLVCRDQHLNVSTAETGICSNCKFGLFTEVIGFVASENASGVQPPTVGKIECGAGNK</sequence>
<dbReference type="EMBL" id="JACHBI010000009">
    <property type="protein sequence ID" value="MBB5575872.1"/>
    <property type="molecule type" value="Genomic_DNA"/>
</dbReference>
<dbReference type="AlphaFoldDB" id="A0A7W8XUL8"/>
<name>A0A7W8XUL8_9HYPH</name>
<accession>A0A7W8XUL8</accession>
<evidence type="ECO:0000313" key="1">
    <source>
        <dbReference type="EMBL" id="MBB5575872.1"/>
    </source>
</evidence>
<dbReference type="Proteomes" id="UP000549882">
    <property type="component" value="Unassembled WGS sequence"/>
</dbReference>
<evidence type="ECO:0000313" key="2">
    <source>
        <dbReference type="Proteomes" id="UP000549882"/>
    </source>
</evidence>
<protein>
    <submittedName>
        <fullName evidence="1">Uncharacterized protein</fullName>
    </submittedName>
</protein>
<organism evidence="1 2">
    <name type="scientific">Rhizobium paranaense</name>
    <dbReference type="NCBI Taxonomy" id="1650438"/>
    <lineage>
        <taxon>Bacteria</taxon>
        <taxon>Pseudomonadati</taxon>
        <taxon>Pseudomonadota</taxon>
        <taxon>Alphaproteobacteria</taxon>
        <taxon>Hyphomicrobiales</taxon>
        <taxon>Rhizobiaceae</taxon>
        <taxon>Rhizobium/Agrobacterium group</taxon>
        <taxon>Rhizobium</taxon>
    </lineage>
</organism>